<reference evidence="2" key="1">
    <citation type="submission" date="2023-07" db="EMBL/GenBank/DDBJ databases">
        <title>draft genome sequence of fig (Ficus carica).</title>
        <authorList>
            <person name="Takahashi T."/>
            <person name="Nishimura K."/>
        </authorList>
    </citation>
    <scope>NUCLEOTIDE SEQUENCE</scope>
</reference>
<comment type="caution">
    <text evidence="2">The sequence shown here is derived from an EMBL/GenBank/DDBJ whole genome shotgun (WGS) entry which is preliminary data.</text>
</comment>
<feature type="region of interest" description="Disordered" evidence="1">
    <location>
        <begin position="160"/>
        <end position="180"/>
    </location>
</feature>
<protein>
    <submittedName>
        <fullName evidence="2">Uncharacterized protein</fullName>
    </submittedName>
</protein>
<evidence type="ECO:0000313" key="2">
    <source>
        <dbReference type="EMBL" id="GMN59356.1"/>
    </source>
</evidence>
<name>A0AA88DQ92_FICCA</name>
<dbReference type="EMBL" id="BTGU01000086">
    <property type="protein sequence ID" value="GMN59356.1"/>
    <property type="molecule type" value="Genomic_DNA"/>
</dbReference>
<organism evidence="2 3">
    <name type="scientific">Ficus carica</name>
    <name type="common">Common fig</name>
    <dbReference type="NCBI Taxonomy" id="3494"/>
    <lineage>
        <taxon>Eukaryota</taxon>
        <taxon>Viridiplantae</taxon>
        <taxon>Streptophyta</taxon>
        <taxon>Embryophyta</taxon>
        <taxon>Tracheophyta</taxon>
        <taxon>Spermatophyta</taxon>
        <taxon>Magnoliopsida</taxon>
        <taxon>eudicotyledons</taxon>
        <taxon>Gunneridae</taxon>
        <taxon>Pentapetalae</taxon>
        <taxon>rosids</taxon>
        <taxon>fabids</taxon>
        <taxon>Rosales</taxon>
        <taxon>Moraceae</taxon>
        <taxon>Ficeae</taxon>
        <taxon>Ficus</taxon>
    </lineage>
</organism>
<dbReference type="Proteomes" id="UP001187192">
    <property type="component" value="Unassembled WGS sequence"/>
</dbReference>
<evidence type="ECO:0000313" key="3">
    <source>
        <dbReference type="Proteomes" id="UP001187192"/>
    </source>
</evidence>
<gene>
    <name evidence="2" type="ORF">TIFTF001_028444</name>
</gene>
<proteinExistence type="predicted"/>
<accession>A0AA88DQ92</accession>
<evidence type="ECO:0000256" key="1">
    <source>
        <dbReference type="SAM" id="MobiDB-lite"/>
    </source>
</evidence>
<sequence length="212" mass="24191">MLSWTSADNVKFDAVMSTLTAIGEKHPKCSVMMPTDEELKEPYVAQLYLKNHMVVPQAPQDLKKGQKKSRKLMPRVIKLLYNLNDNVDENPTTTYHVSCRHKRNVKKDDSDALKTDSDDLRFGSQNDVFIDFDIGVVAVKGVKVAIKFLNADKIPKQKRSRFSRLRQERSGPVVEIGSPTQAPTKINYALPRGLSDESPRDKLEEFMEWIKK</sequence>
<dbReference type="AlphaFoldDB" id="A0AA88DQ92"/>
<keyword evidence="3" id="KW-1185">Reference proteome</keyword>